<protein>
    <recommendedName>
        <fullName evidence="8">Peptidase S8/S53 domain-containing protein</fullName>
    </recommendedName>
</protein>
<proteinExistence type="inferred from homology"/>
<evidence type="ECO:0000256" key="1">
    <source>
        <dbReference type="ARBA" id="ARBA00011073"/>
    </source>
</evidence>
<gene>
    <name evidence="9" type="ORF">ADK41_14930</name>
</gene>
<dbReference type="AlphaFoldDB" id="A0A0M8QR06"/>
<dbReference type="EMBL" id="LGCN01000154">
    <property type="protein sequence ID" value="KOT39179.1"/>
    <property type="molecule type" value="Genomic_DNA"/>
</dbReference>
<dbReference type="PROSITE" id="PS00138">
    <property type="entry name" value="SUBTILASE_SER"/>
    <property type="match status" value="1"/>
</dbReference>
<comment type="similarity">
    <text evidence="1 6">Belongs to the peptidase S8 family.</text>
</comment>
<evidence type="ECO:0000256" key="4">
    <source>
        <dbReference type="ARBA" id="ARBA00022825"/>
    </source>
</evidence>
<keyword evidence="3 6" id="KW-0378">Hydrolase</keyword>
<reference evidence="9 10" key="1">
    <citation type="submission" date="2015-07" db="EMBL/GenBank/DDBJ databases">
        <authorList>
            <person name="Noorani M."/>
        </authorList>
    </citation>
    <scope>NUCLEOTIDE SEQUENCE [LARGE SCALE GENOMIC DNA]</scope>
    <source>
        <strain evidence="9 10">NRRL B-24567</strain>
    </source>
</reference>
<dbReference type="Proteomes" id="UP000037773">
    <property type="component" value="Unassembled WGS sequence"/>
</dbReference>
<evidence type="ECO:0000259" key="8">
    <source>
        <dbReference type="Pfam" id="PF00082"/>
    </source>
</evidence>
<dbReference type="Gene3D" id="3.40.50.200">
    <property type="entry name" value="Peptidase S8/S53 domain"/>
    <property type="match status" value="1"/>
</dbReference>
<dbReference type="PROSITE" id="PS51892">
    <property type="entry name" value="SUBTILASE"/>
    <property type="match status" value="1"/>
</dbReference>
<keyword evidence="2 6" id="KW-0645">Protease</keyword>
<feature type="domain" description="Peptidase S8/S53" evidence="8">
    <location>
        <begin position="185"/>
        <end position="448"/>
    </location>
</feature>
<dbReference type="InterPro" id="IPR000209">
    <property type="entry name" value="Peptidase_S8/S53_dom"/>
</dbReference>
<dbReference type="InterPro" id="IPR015500">
    <property type="entry name" value="Peptidase_S8_subtilisin-rel"/>
</dbReference>
<dbReference type="InterPro" id="IPR050131">
    <property type="entry name" value="Peptidase_S8_subtilisin-like"/>
</dbReference>
<sequence length="1066" mass="111651">MLTGDRVTVASSGAGSASIQPARGRENIRFLTLRSDGDLYVIPQDAEPLIRTGRLDRRLFNIGALTRNGYSDRVSSHLPVMVGYRSAGTRKAADSVLDEAGATMGRKLPAIDGAAVSVSKRRAGDVWKAVTAGASPARTKDGAAARLVPASGIERIWLDGKRQPALDRSVPQIGAPTAWKAGLTGKGVTVAVLDGGVDTRHPDLAHNVAESRNFTTTTDEDTVGHGTHVASTIAGSGAASGGKHKGVAPDATLISGKVCESVGCSESAMLAGMEWAAAQKQARIVSISIGGGDAPDVDPLEEAVDTLTERTGSLFVIAAGNSGPGRGSIGSPGSADAALTVGAVDKSDRLADFSSRGPRVGDDGIKPDITAPGVDIVAARATGTSMGAPVDQHYTSANGTSMATPHVSGAAALLAQKHPDWNAGELKAALMASATPNPGLTVFEQGAGRADVARALSQTVTADPASLSFGKALWPHHDDKPVTKTVTYRNTGDTDVTFDLTVRAGGPDGAAAPAGMFRTGTDEVTVPAGGQAQVTLTADTSVEAADGMWSGRLVAAAGQAELVTTFSVHKEVESYSLTLDFLDRTGNPAEGYFTRLINLASGAERWPADTDGTLTVRLPKGRYGLMSMTRQFRTDDEDLAMLARPELVLDRDTSLTVDPRRAKPIAMTAALPETTAALAQANVGFNFRTGSGRFTTAGVMSRSFNGLTIGQIGPPAAAGAFTTMVTAQWAEPSPDGLFSSSPYLYAAGEEVKGRVPDGFAKHYTKRSFAAVRHDFQGTSGQPYGWRNLDPGYGYDSAYMLRMPLPSRRTEYYTPGIQWGSALWVGPERVIEAAPRPYKAGRRYTEQWNKGPFVPGLADTRTFDGVIREGDTLIANPALFSDAAGHVGSPAYADRARTALYRDGQLVGETEYLGFGMFNVPAARATYRLEASAEQQVFGLGSRVDAAWTFPSQNTGGTAVLPLLTVGFSPRLDGDDAAPSGHPFTIPVTVKRQPGAPGTGRIRTPGVEVSYDDGKTWRTAEVNRRGKQWAAVVQHPSGSGHVSLRATASDTAGSAVTQSVIRAYRLK</sequence>
<dbReference type="PANTHER" id="PTHR43806:SF65">
    <property type="entry name" value="SERINE PROTEASE APRX"/>
    <property type="match status" value="1"/>
</dbReference>
<dbReference type="PROSITE" id="PS00137">
    <property type="entry name" value="SUBTILASE_HIS"/>
    <property type="match status" value="1"/>
</dbReference>
<dbReference type="InterPro" id="IPR036852">
    <property type="entry name" value="Peptidase_S8/S53_dom_sf"/>
</dbReference>
<accession>A0A0M8QR06</accession>
<evidence type="ECO:0000256" key="5">
    <source>
        <dbReference type="PIRSR" id="PIRSR615500-1"/>
    </source>
</evidence>
<feature type="active site" description="Charge relay system" evidence="5 6">
    <location>
        <position position="225"/>
    </location>
</feature>
<feature type="region of interest" description="Disordered" evidence="7">
    <location>
        <begin position="1"/>
        <end position="20"/>
    </location>
</feature>
<evidence type="ECO:0000256" key="6">
    <source>
        <dbReference type="PROSITE-ProRule" id="PRU01240"/>
    </source>
</evidence>
<evidence type="ECO:0000313" key="9">
    <source>
        <dbReference type="EMBL" id="KOT39179.1"/>
    </source>
</evidence>
<evidence type="ECO:0000313" key="10">
    <source>
        <dbReference type="Proteomes" id="UP000037773"/>
    </source>
</evidence>
<name>A0A0M8QR06_9ACTN</name>
<evidence type="ECO:0000256" key="3">
    <source>
        <dbReference type="ARBA" id="ARBA00022801"/>
    </source>
</evidence>
<comment type="caution">
    <text evidence="9">The sequence shown here is derived from an EMBL/GenBank/DDBJ whole genome shotgun (WGS) entry which is preliminary data.</text>
</comment>
<feature type="active site" description="Charge relay system" evidence="5 6">
    <location>
        <position position="401"/>
    </location>
</feature>
<dbReference type="InterPro" id="IPR023828">
    <property type="entry name" value="Peptidase_S8_Ser-AS"/>
</dbReference>
<keyword evidence="4 6" id="KW-0720">Serine protease</keyword>
<dbReference type="PANTHER" id="PTHR43806">
    <property type="entry name" value="PEPTIDASE S8"/>
    <property type="match status" value="1"/>
</dbReference>
<dbReference type="PRINTS" id="PR00723">
    <property type="entry name" value="SUBTILISIN"/>
</dbReference>
<keyword evidence="10" id="KW-1185">Reference proteome</keyword>
<organism evidence="9 10">
    <name type="scientific">Streptomyces caelestis</name>
    <dbReference type="NCBI Taxonomy" id="36816"/>
    <lineage>
        <taxon>Bacteria</taxon>
        <taxon>Bacillati</taxon>
        <taxon>Actinomycetota</taxon>
        <taxon>Actinomycetes</taxon>
        <taxon>Kitasatosporales</taxon>
        <taxon>Streptomycetaceae</taxon>
        <taxon>Streptomyces</taxon>
    </lineage>
</organism>
<evidence type="ECO:0000256" key="2">
    <source>
        <dbReference type="ARBA" id="ARBA00022670"/>
    </source>
</evidence>
<dbReference type="PATRIC" id="fig|36816.3.peg.3226"/>
<dbReference type="Pfam" id="PF00082">
    <property type="entry name" value="Peptidase_S8"/>
    <property type="match status" value="1"/>
</dbReference>
<dbReference type="InterPro" id="IPR022398">
    <property type="entry name" value="Peptidase_S8_His-AS"/>
</dbReference>
<evidence type="ECO:0000256" key="7">
    <source>
        <dbReference type="SAM" id="MobiDB-lite"/>
    </source>
</evidence>
<dbReference type="GO" id="GO:0004252">
    <property type="term" value="F:serine-type endopeptidase activity"/>
    <property type="evidence" value="ECO:0007669"/>
    <property type="project" value="UniProtKB-UniRule"/>
</dbReference>
<dbReference type="SUPFAM" id="SSF52743">
    <property type="entry name" value="Subtilisin-like"/>
    <property type="match status" value="1"/>
</dbReference>
<dbReference type="GO" id="GO:0006508">
    <property type="term" value="P:proteolysis"/>
    <property type="evidence" value="ECO:0007669"/>
    <property type="project" value="UniProtKB-KW"/>
</dbReference>
<feature type="active site" description="Charge relay system" evidence="5 6">
    <location>
        <position position="194"/>
    </location>
</feature>